<comment type="caution">
    <text evidence="10">The sequence shown here is derived from an EMBL/GenBank/DDBJ whole genome shotgun (WGS) entry which is preliminary data.</text>
</comment>
<dbReference type="AlphaFoldDB" id="A0A6S7HX56"/>
<dbReference type="Gene3D" id="3.40.50.300">
    <property type="entry name" value="P-loop containing nucleotide triphosphate hydrolases"/>
    <property type="match status" value="2"/>
</dbReference>
<keyword evidence="4" id="KW-0238">DNA-binding</keyword>
<keyword evidence="5" id="KW-0413">Isomerase</keyword>
<accession>A0A6S7HX56</accession>
<dbReference type="Pfam" id="PF00270">
    <property type="entry name" value="DEAD"/>
    <property type="match status" value="1"/>
</dbReference>
<dbReference type="PANTHER" id="PTHR13710:SF153">
    <property type="entry name" value="RECQ-LIKE DNA HELICASE BLM"/>
    <property type="match status" value="1"/>
</dbReference>
<evidence type="ECO:0000256" key="2">
    <source>
        <dbReference type="ARBA" id="ARBA00022741"/>
    </source>
</evidence>
<dbReference type="PROSITE" id="PS51192">
    <property type="entry name" value="HELICASE_ATP_BIND_1"/>
    <property type="match status" value="1"/>
</dbReference>
<dbReference type="GO" id="GO:0000724">
    <property type="term" value="P:double-strand break repair via homologous recombination"/>
    <property type="evidence" value="ECO:0007669"/>
    <property type="project" value="TreeGrafter"/>
</dbReference>
<evidence type="ECO:0000313" key="11">
    <source>
        <dbReference type="Proteomes" id="UP001152795"/>
    </source>
</evidence>
<dbReference type="GO" id="GO:0003677">
    <property type="term" value="F:DNA binding"/>
    <property type="evidence" value="ECO:0007669"/>
    <property type="project" value="UniProtKB-KW"/>
</dbReference>
<dbReference type="InterPro" id="IPR011545">
    <property type="entry name" value="DEAD/DEAH_box_helicase_dom"/>
</dbReference>
<evidence type="ECO:0000256" key="9">
    <source>
        <dbReference type="ARBA" id="ARBA00044542"/>
    </source>
</evidence>
<dbReference type="GO" id="GO:0043138">
    <property type="term" value="F:3'-5' DNA helicase activity"/>
    <property type="evidence" value="ECO:0007669"/>
    <property type="project" value="UniProtKB-EC"/>
</dbReference>
<dbReference type="GO" id="GO:0005694">
    <property type="term" value="C:chromosome"/>
    <property type="evidence" value="ECO:0007669"/>
    <property type="project" value="TreeGrafter"/>
</dbReference>
<evidence type="ECO:0000313" key="10">
    <source>
        <dbReference type="EMBL" id="CAB4010046.1"/>
    </source>
</evidence>
<name>A0A6S7HX56_PARCT</name>
<dbReference type="InterPro" id="IPR014001">
    <property type="entry name" value="Helicase_ATP-bd"/>
</dbReference>
<evidence type="ECO:0000256" key="7">
    <source>
        <dbReference type="ARBA" id="ARBA00034617"/>
    </source>
</evidence>
<evidence type="ECO:0000256" key="8">
    <source>
        <dbReference type="ARBA" id="ARBA00034808"/>
    </source>
</evidence>
<dbReference type="GO" id="GO:0005524">
    <property type="term" value="F:ATP binding"/>
    <property type="evidence" value="ECO:0007669"/>
    <property type="project" value="UniProtKB-KW"/>
</dbReference>
<proteinExistence type="inferred from homology"/>
<keyword evidence="3" id="KW-0067">ATP-binding</keyword>
<organism evidence="10 11">
    <name type="scientific">Paramuricea clavata</name>
    <name type="common">Red gorgonian</name>
    <name type="synonym">Violescent sea-whip</name>
    <dbReference type="NCBI Taxonomy" id="317549"/>
    <lineage>
        <taxon>Eukaryota</taxon>
        <taxon>Metazoa</taxon>
        <taxon>Cnidaria</taxon>
        <taxon>Anthozoa</taxon>
        <taxon>Octocorallia</taxon>
        <taxon>Malacalcyonacea</taxon>
        <taxon>Plexauridae</taxon>
        <taxon>Paramuricea</taxon>
    </lineage>
</organism>
<dbReference type="GO" id="GO:0009378">
    <property type="term" value="F:four-way junction helicase activity"/>
    <property type="evidence" value="ECO:0007669"/>
    <property type="project" value="TreeGrafter"/>
</dbReference>
<evidence type="ECO:0000256" key="3">
    <source>
        <dbReference type="ARBA" id="ARBA00022840"/>
    </source>
</evidence>
<dbReference type="GO" id="GO:0005737">
    <property type="term" value="C:cytoplasm"/>
    <property type="evidence" value="ECO:0007669"/>
    <property type="project" value="TreeGrafter"/>
</dbReference>
<dbReference type="SUPFAM" id="SSF52540">
    <property type="entry name" value="P-loop containing nucleoside triphosphate hydrolases"/>
    <property type="match status" value="1"/>
</dbReference>
<dbReference type="Proteomes" id="UP001152795">
    <property type="component" value="Unassembled WGS sequence"/>
</dbReference>
<evidence type="ECO:0000256" key="4">
    <source>
        <dbReference type="ARBA" id="ARBA00023125"/>
    </source>
</evidence>
<dbReference type="SMART" id="SM00487">
    <property type="entry name" value="DEXDc"/>
    <property type="match status" value="1"/>
</dbReference>
<evidence type="ECO:0000256" key="6">
    <source>
        <dbReference type="ARBA" id="ARBA00023242"/>
    </source>
</evidence>
<protein>
    <recommendedName>
        <fullName evidence="8">DNA 3'-5' helicase</fullName>
        <ecNumber evidence="8">5.6.2.4</ecNumber>
    </recommendedName>
    <alternativeName>
        <fullName evidence="9">DNA 3'-5' helicase BLM</fullName>
    </alternativeName>
</protein>
<dbReference type="EMBL" id="CACRXK020006660">
    <property type="protein sequence ID" value="CAB4010046.1"/>
    <property type="molecule type" value="Genomic_DNA"/>
</dbReference>
<sequence>MYSLYSLQDRENHLYISPLPSSLTQYIHCQVPSGRSIALVVSPLTSLMQDQVRYLKSVGISAEFIGDDQMSEDANEVVERGECQIVYGSPEAFLSTKRWRAMISNNVYKERLRLVAVDEAHFISHWGYASKKGEMAFRKWFSRINEIRSIVGRVPVIALTATATTVTRLKSMRALEIKNPALILESPNRHNISYAAQVINHDLAKTFQTMVQQLKEKKGCTERAIIYCQTIKVTTYLYSFFASEVGDDMYVDDSMDPKKRTVEMFHSRIDELNRDHILESMGKPDGSVRVLIATIAYGMGIDCKNVTTVIHYGPSYNLETYMQESGRAGRSNMQMCKSVILYSSLMMMHCSDEIKSYQSRSCNGVFVLKKSYRCSKNSTCPKVDIFKDGFKRTIFKKAKIANVPMFTPTKLAGAFGDPEIEQILQHCEKIFSVASIFKFVNIWHTSVANDVLFAFSNVFEDIDVAESEEETELDNIEEFSFDNIFDFDEQDSLLASVEEELFTIAEDSLIENAEEGYDTE</sequence>
<dbReference type="GO" id="GO:0005634">
    <property type="term" value="C:nucleus"/>
    <property type="evidence" value="ECO:0007669"/>
    <property type="project" value="TreeGrafter"/>
</dbReference>
<evidence type="ECO:0000256" key="1">
    <source>
        <dbReference type="ARBA" id="ARBA00005446"/>
    </source>
</evidence>
<evidence type="ECO:0000256" key="5">
    <source>
        <dbReference type="ARBA" id="ARBA00023235"/>
    </source>
</evidence>
<gene>
    <name evidence="10" type="ORF">PACLA_8A011650</name>
</gene>
<dbReference type="SMART" id="SM00490">
    <property type="entry name" value="HELICc"/>
    <property type="match status" value="1"/>
</dbReference>
<comment type="similarity">
    <text evidence="1">Belongs to the helicase family. RecQ subfamily.</text>
</comment>
<keyword evidence="2" id="KW-0547">Nucleotide-binding</keyword>
<dbReference type="Pfam" id="PF00271">
    <property type="entry name" value="Helicase_C"/>
    <property type="match status" value="1"/>
</dbReference>
<dbReference type="EC" id="5.6.2.4" evidence="8"/>
<keyword evidence="11" id="KW-1185">Reference proteome</keyword>
<reference evidence="10" key="1">
    <citation type="submission" date="2020-04" db="EMBL/GenBank/DDBJ databases">
        <authorList>
            <person name="Alioto T."/>
            <person name="Alioto T."/>
            <person name="Gomez Garrido J."/>
        </authorList>
    </citation>
    <scope>NUCLEOTIDE SEQUENCE</scope>
    <source>
        <strain evidence="10">A484AB</strain>
    </source>
</reference>
<dbReference type="InterPro" id="IPR027417">
    <property type="entry name" value="P-loop_NTPase"/>
</dbReference>
<dbReference type="PROSITE" id="PS51194">
    <property type="entry name" value="HELICASE_CTER"/>
    <property type="match status" value="1"/>
</dbReference>
<comment type="catalytic activity">
    <reaction evidence="7">
        <text>Couples ATP hydrolysis with the unwinding of duplex DNA by translocating in the 3'-5' direction.</text>
        <dbReference type="EC" id="5.6.2.4"/>
    </reaction>
</comment>
<dbReference type="PANTHER" id="PTHR13710">
    <property type="entry name" value="DNA HELICASE RECQ FAMILY MEMBER"/>
    <property type="match status" value="1"/>
</dbReference>
<keyword evidence="6" id="KW-0539">Nucleus</keyword>
<dbReference type="OrthoDB" id="5979182at2759"/>
<dbReference type="InterPro" id="IPR001650">
    <property type="entry name" value="Helicase_C-like"/>
</dbReference>